<comment type="function">
    <text evidence="8">Essential cell division protein. May link together the upstream cell division proteins, which are predominantly cytoplasmic, with the downstream cell division proteins, which are predominantly periplasmic.</text>
</comment>
<keyword evidence="3 8" id="KW-0132">Cell division</keyword>
<evidence type="ECO:0000256" key="1">
    <source>
        <dbReference type="ARBA" id="ARBA00004401"/>
    </source>
</evidence>
<proteinExistence type="inferred from homology"/>
<keyword evidence="11" id="KW-1185">Reference proteome</keyword>
<dbReference type="NCBIfam" id="TIGR02209">
    <property type="entry name" value="ftsL_broad"/>
    <property type="match status" value="1"/>
</dbReference>
<keyword evidence="2 8" id="KW-1003">Cell membrane</keyword>
<dbReference type="GO" id="GO:0032153">
    <property type="term" value="C:cell division site"/>
    <property type="evidence" value="ECO:0007669"/>
    <property type="project" value="UniProtKB-UniRule"/>
</dbReference>
<gene>
    <name evidence="8 10" type="primary">ftsL</name>
    <name evidence="10" type="ORF">GTOL_11990</name>
</gene>
<dbReference type="PANTHER" id="PTHR37479">
    <property type="entry name" value="CELL DIVISION PROTEIN FTSL"/>
    <property type="match status" value="1"/>
</dbReference>
<organism evidence="10 11">
    <name type="scientific">Georgfuchsia toluolica</name>
    <dbReference type="NCBI Taxonomy" id="424218"/>
    <lineage>
        <taxon>Bacteria</taxon>
        <taxon>Pseudomonadati</taxon>
        <taxon>Pseudomonadota</taxon>
        <taxon>Betaproteobacteria</taxon>
        <taxon>Nitrosomonadales</taxon>
        <taxon>Sterolibacteriaceae</taxon>
        <taxon>Georgfuchsia</taxon>
    </lineage>
</organism>
<keyword evidence="5 8" id="KW-1133">Transmembrane helix</keyword>
<evidence type="ECO:0000256" key="6">
    <source>
        <dbReference type="ARBA" id="ARBA00023136"/>
    </source>
</evidence>
<keyword evidence="4 8" id="KW-0812">Transmembrane</keyword>
<dbReference type="GO" id="GO:0043093">
    <property type="term" value="P:FtsZ-dependent cytokinesis"/>
    <property type="evidence" value="ECO:0007669"/>
    <property type="project" value="UniProtKB-UniRule"/>
</dbReference>
<dbReference type="GO" id="GO:0005886">
    <property type="term" value="C:plasma membrane"/>
    <property type="evidence" value="ECO:0007669"/>
    <property type="project" value="UniProtKB-SubCell"/>
</dbReference>
<comment type="subcellular location">
    <subcellularLocation>
        <location evidence="8">Cell inner membrane</location>
        <topology evidence="8">Single-pass type II membrane protein</topology>
    </subcellularLocation>
    <subcellularLocation>
        <location evidence="1">Cell membrane</location>
        <topology evidence="1">Single-pass type II membrane protein</topology>
    </subcellularLocation>
    <text evidence="8">Localizes to the division septum where it forms a ring structure.</text>
</comment>
<evidence type="ECO:0000256" key="9">
    <source>
        <dbReference type="NCBIfam" id="TIGR02209"/>
    </source>
</evidence>
<keyword evidence="8" id="KW-0997">Cell inner membrane</keyword>
<evidence type="ECO:0000256" key="8">
    <source>
        <dbReference type="HAMAP-Rule" id="MF_00910"/>
    </source>
</evidence>
<name>A0A916J3V6_9PROT</name>
<sequence length="91" mass="10307">MNSRLNTILVLVALICALSIVASNHRARKLFIELDREQTRMHALDVEWGQLQLEQSTWANHARVEKIAREKLQMKTPPASQIMSLGSGVSR</sequence>
<evidence type="ECO:0000256" key="3">
    <source>
        <dbReference type="ARBA" id="ARBA00022618"/>
    </source>
</evidence>
<evidence type="ECO:0000313" key="10">
    <source>
        <dbReference type="EMBL" id="CAG4884107.1"/>
    </source>
</evidence>
<dbReference type="RefSeq" id="WP_220635987.1">
    <property type="nucleotide sequence ID" value="NZ_CAJQUM010000001.1"/>
</dbReference>
<dbReference type="Proteomes" id="UP000742786">
    <property type="component" value="Unassembled WGS sequence"/>
</dbReference>
<reference evidence="10" key="1">
    <citation type="submission" date="2021-04" db="EMBL/GenBank/DDBJ databases">
        <authorList>
            <person name="Hornung B."/>
        </authorList>
    </citation>
    <scope>NUCLEOTIDE SEQUENCE</scope>
    <source>
        <strain evidence="10">G5G6</strain>
    </source>
</reference>
<keyword evidence="6 8" id="KW-0472">Membrane</keyword>
<dbReference type="InterPro" id="IPR011922">
    <property type="entry name" value="Cell_div_FtsL"/>
</dbReference>
<evidence type="ECO:0000313" key="11">
    <source>
        <dbReference type="Proteomes" id="UP000742786"/>
    </source>
</evidence>
<dbReference type="HAMAP" id="MF_00910">
    <property type="entry name" value="FtsL"/>
    <property type="match status" value="1"/>
</dbReference>
<evidence type="ECO:0000256" key="7">
    <source>
        <dbReference type="ARBA" id="ARBA00023306"/>
    </source>
</evidence>
<dbReference type="PANTHER" id="PTHR37479:SF1">
    <property type="entry name" value="CELL DIVISION PROTEIN FTSL"/>
    <property type="match status" value="1"/>
</dbReference>
<evidence type="ECO:0000256" key="5">
    <source>
        <dbReference type="ARBA" id="ARBA00022989"/>
    </source>
</evidence>
<evidence type="ECO:0000256" key="4">
    <source>
        <dbReference type="ARBA" id="ARBA00022692"/>
    </source>
</evidence>
<accession>A0A916J3V6</accession>
<dbReference type="EMBL" id="CAJQUM010000001">
    <property type="protein sequence ID" value="CAG4884107.1"/>
    <property type="molecule type" value="Genomic_DNA"/>
</dbReference>
<protein>
    <recommendedName>
        <fullName evidence="8 9">Cell division protein FtsL</fullName>
    </recommendedName>
</protein>
<dbReference type="Pfam" id="PF04999">
    <property type="entry name" value="FtsL"/>
    <property type="match status" value="1"/>
</dbReference>
<dbReference type="AlphaFoldDB" id="A0A916J3V6"/>
<comment type="similarity">
    <text evidence="8">Belongs to the FtsL family.</text>
</comment>
<comment type="subunit">
    <text evidence="8">Part of a complex composed of FtsB, FtsL and FtsQ.</text>
</comment>
<evidence type="ECO:0000256" key="2">
    <source>
        <dbReference type="ARBA" id="ARBA00022475"/>
    </source>
</evidence>
<comment type="caution">
    <text evidence="10">The sequence shown here is derived from an EMBL/GenBank/DDBJ whole genome shotgun (WGS) entry which is preliminary data.</text>
</comment>
<keyword evidence="7 8" id="KW-0131">Cell cycle</keyword>